<gene>
    <name evidence="8" type="ORF">NCTC10437_04048</name>
</gene>
<dbReference type="STRING" id="1791.GCA_001049355_04509"/>
<dbReference type="NCBIfam" id="TIGR03954">
    <property type="entry name" value="integ_memb_HG"/>
    <property type="match status" value="1"/>
</dbReference>
<dbReference type="AlphaFoldDB" id="A0A3S4TE13"/>
<dbReference type="GO" id="GO:0005886">
    <property type="term" value="C:plasma membrane"/>
    <property type="evidence" value="ECO:0007669"/>
    <property type="project" value="UniProtKB-SubCell"/>
</dbReference>
<evidence type="ECO:0000256" key="3">
    <source>
        <dbReference type="ARBA" id="ARBA00022692"/>
    </source>
</evidence>
<dbReference type="EMBL" id="LR134356">
    <property type="protein sequence ID" value="VEG57045.1"/>
    <property type="molecule type" value="Genomic_DNA"/>
</dbReference>
<evidence type="ECO:0000256" key="2">
    <source>
        <dbReference type="ARBA" id="ARBA00022475"/>
    </source>
</evidence>
<evidence type="ECO:0000256" key="1">
    <source>
        <dbReference type="ARBA" id="ARBA00004651"/>
    </source>
</evidence>
<dbReference type="RefSeq" id="WP_197724134.1">
    <property type="nucleotide sequence ID" value="NZ_CVQQ01000019.1"/>
</dbReference>
<keyword evidence="2" id="KW-1003">Cell membrane</keyword>
<organism evidence="8 9">
    <name type="scientific">Mycolicibacterium aurum</name>
    <name type="common">Mycobacterium aurum</name>
    <dbReference type="NCBI Taxonomy" id="1791"/>
    <lineage>
        <taxon>Bacteria</taxon>
        <taxon>Bacillati</taxon>
        <taxon>Actinomycetota</taxon>
        <taxon>Actinomycetes</taxon>
        <taxon>Mycobacteriales</taxon>
        <taxon>Mycobacteriaceae</taxon>
        <taxon>Mycolicibacterium</taxon>
    </lineage>
</organism>
<evidence type="ECO:0000313" key="8">
    <source>
        <dbReference type="EMBL" id="VEG57045.1"/>
    </source>
</evidence>
<comment type="subcellular location">
    <subcellularLocation>
        <location evidence="1">Cell membrane</location>
        <topology evidence="1">Multi-pass membrane protein</topology>
    </subcellularLocation>
</comment>
<keyword evidence="9" id="KW-1185">Reference proteome</keyword>
<dbReference type="InterPro" id="IPR023845">
    <property type="entry name" value="DUF3817_TM"/>
</dbReference>
<dbReference type="PANTHER" id="PTHR40077">
    <property type="entry name" value="MEMBRANE PROTEIN-RELATED"/>
    <property type="match status" value="1"/>
</dbReference>
<dbReference type="PANTHER" id="PTHR40077:SF1">
    <property type="entry name" value="MEMBRANE PROTEIN"/>
    <property type="match status" value="1"/>
</dbReference>
<keyword evidence="3 6" id="KW-0812">Transmembrane</keyword>
<feature type="transmembrane region" description="Helical" evidence="6">
    <location>
        <begin position="51"/>
        <end position="72"/>
    </location>
</feature>
<accession>A0A3S4TE13</accession>
<protein>
    <submittedName>
        <fullName evidence="8">Integral membrane protein</fullName>
    </submittedName>
</protein>
<feature type="transmembrane region" description="Helical" evidence="6">
    <location>
        <begin position="78"/>
        <end position="101"/>
    </location>
</feature>
<dbReference type="Proteomes" id="UP000279306">
    <property type="component" value="Chromosome"/>
</dbReference>
<feature type="transmembrane region" description="Helical" evidence="6">
    <location>
        <begin position="16"/>
        <end position="39"/>
    </location>
</feature>
<evidence type="ECO:0000313" key="9">
    <source>
        <dbReference type="Proteomes" id="UP000279306"/>
    </source>
</evidence>
<feature type="domain" description="DUF3817" evidence="7">
    <location>
        <begin position="15"/>
        <end position="102"/>
    </location>
</feature>
<keyword evidence="5 6" id="KW-0472">Membrane</keyword>
<evidence type="ECO:0000259" key="7">
    <source>
        <dbReference type="Pfam" id="PF12823"/>
    </source>
</evidence>
<name>A0A3S4TE13_MYCAU</name>
<proteinExistence type="predicted"/>
<keyword evidence="4 6" id="KW-1133">Transmembrane helix</keyword>
<evidence type="ECO:0000256" key="6">
    <source>
        <dbReference type="SAM" id="Phobius"/>
    </source>
</evidence>
<reference evidence="8 9" key="1">
    <citation type="submission" date="2018-12" db="EMBL/GenBank/DDBJ databases">
        <authorList>
            <consortium name="Pathogen Informatics"/>
        </authorList>
    </citation>
    <scope>NUCLEOTIDE SEQUENCE [LARGE SCALE GENOMIC DNA]</scope>
    <source>
        <strain evidence="8 9">NCTC10437</strain>
    </source>
</reference>
<dbReference type="KEGG" id="mauu:NCTC10437_04048"/>
<evidence type="ECO:0000256" key="4">
    <source>
        <dbReference type="ARBA" id="ARBA00022989"/>
    </source>
</evidence>
<sequence length="127" mass="13300">MASMTSAYDLRTAAGWFRLIAFAEALSWAGLLIGMYFKYLGSPQTEVGVKVFGPIHGGIFIAFLVAALLVGISVKWGVGTWLLALLGSIVPLGSVIFLIWADRTGRMGSQPVAAGLGQPGASVPETT</sequence>
<evidence type="ECO:0000256" key="5">
    <source>
        <dbReference type="ARBA" id="ARBA00023136"/>
    </source>
</evidence>
<dbReference type="Pfam" id="PF12823">
    <property type="entry name" value="DUF3817"/>
    <property type="match status" value="1"/>
</dbReference>